<dbReference type="SUPFAM" id="SSF50729">
    <property type="entry name" value="PH domain-like"/>
    <property type="match status" value="1"/>
</dbReference>
<dbReference type="GO" id="GO:0005737">
    <property type="term" value="C:cytoplasm"/>
    <property type="evidence" value="ECO:0007669"/>
    <property type="project" value="TreeGrafter"/>
</dbReference>
<feature type="region of interest" description="Disordered" evidence="9">
    <location>
        <begin position="1"/>
        <end position="24"/>
    </location>
</feature>
<evidence type="ECO:0000313" key="11">
    <source>
        <dbReference type="EMBL" id="EKX37971.1"/>
    </source>
</evidence>
<dbReference type="CDD" id="cd13179">
    <property type="entry name" value="RanBD_RanBP1"/>
    <property type="match status" value="1"/>
</dbReference>
<comment type="subunit">
    <text evidence="6">Interacts with RAN (via C-terminus of GTP-bound form) but not with GDP-bound RAN. Identified in a complex composed of RAN, RANGAP1 and RANBP1. Identified in a complex that contains TNPO1, RAN and RANBP1. Identified in a complex that contains CSE1L, KPNA2, RAN and RANBP1. Identified in a complex with nucleotide-free RAN and RCC1.</text>
</comment>
<keyword evidence="13" id="KW-1185">Reference proteome</keyword>
<dbReference type="GO" id="GO:0005096">
    <property type="term" value="F:GTPase activator activity"/>
    <property type="evidence" value="ECO:0007669"/>
    <property type="project" value="UniProtKB-KW"/>
</dbReference>
<evidence type="ECO:0000259" key="10">
    <source>
        <dbReference type="PROSITE" id="PS50196"/>
    </source>
</evidence>
<feature type="domain" description="RanBD1" evidence="10">
    <location>
        <begin position="24"/>
        <end position="162"/>
    </location>
</feature>
<evidence type="ECO:0000256" key="8">
    <source>
        <dbReference type="ARBA" id="ARBA00081162"/>
    </source>
</evidence>
<dbReference type="GeneID" id="17294634"/>
<dbReference type="OrthoDB" id="2357150at2759"/>
<dbReference type="FunFam" id="2.30.29.30:FF:000824">
    <property type="entry name" value="Ran-specific GTPase-activating protein"/>
    <property type="match status" value="1"/>
</dbReference>
<dbReference type="Gene3D" id="2.30.29.30">
    <property type="entry name" value="Pleckstrin-homology domain (PH domain)/Phosphotyrosine-binding domain (PTB)"/>
    <property type="match status" value="1"/>
</dbReference>
<reference evidence="13" key="2">
    <citation type="submission" date="2012-11" db="EMBL/GenBank/DDBJ databases">
        <authorList>
            <person name="Kuo A."/>
            <person name="Curtis B.A."/>
            <person name="Tanifuji G."/>
            <person name="Burki F."/>
            <person name="Gruber A."/>
            <person name="Irimia M."/>
            <person name="Maruyama S."/>
            <person name="Arias M.C."/>
            <person name="Ball S.G."/>
            <person name="Gile G.H."/>
            <person name="Hirakawa Y."/>
            <person name="Hopkins J.F."/>
            <person name="Rensing S.A."/>
            <person name="Schmutz J."/>
            <person name="Symeonidi A."/>
            <person name="Elias M."/>
            <person name="Eveleigh R.J."/>
            <person name="Herman E.K."/>
            <person name="Klute M.J."/>
            <person name="Nakayama T."/>
            <person name="Obornik M."/>
            <person name="Reyes-Prieto A."/>
            <person name="Armbrust E.V."/>
            <person name="Aves S.J."/>
            <person name="Beiko R.G."/>
            <person name="Coutinho P."/>
            <person name="Dacks J.B."/>
            <person name="Durnford D.G."/>
            <person name="Fast N.M."/>
            <person name="Green B.R."/>
            <person name="Grisdale C."/>
            <person name="Hempe F."/>
            <person name="Henrissat B."/>
            <person name="Hoppner M.P."/>
            <person name="Ishida K.-I."/>
            <person name="Kim E."/>
            <person name="Koreny L."/>
            <person name="Kroth P.G."/>
            <person name="Liu Y."/>
            <person name="Malik S.-B."/>
            <person name="Maier U.G."/>
            <person name="McRose D."/>
            <person name="Mock T."/>
            <person name="Neilson J.A."/>
            <person name="Onodera N.T."/>
            <person name="Poole A.M."/>
            <person name="Pritham E.J."/>
            <person name="Richards T.A."/>
            <person name="Rocap G."/>
            <person name="Roy S.W."/>
            <person name="Sarai C."/>
            <person name="Schaack S."/>
            <person name="Shirato S."/>
            <person name="Slamovits C.H."/>
            <person name="Spencer D.F."/>
            <person name="Suzuki S."/>
            <person name="Worden A.Z."/>
            <person name="Zauner S."/>
            <person name="Barry K."/>
            <person name="Bell C."/>
            <person name="Bharti A.K."/>
            <person name="Crow J.A."/>
            <person name="Grimwood J."/>
            <person name="Kramer R."/>
            <person name="Lindquist E."/>
            <person name="Lucas S."/>
            <person name="Salamov A."/>
            <person name="McFadden G.I."/>
            <person name="Lane C.E."/>
            <person name="Keeling P.J."/>
            <person name="Gray M.W."/>
            <person name="Grigoriev I.V."/>
            <person name="Archibald J.M."/>
        </authorList>
    </citation>
    <scope>NUCLEOTIDE SEQUENCE</scope>
    <source>
        <strain evidence="13">CCMP2712</strain>
    </source>
</reference>
<dbReference type="Proteomes" id="UP000011087">
    <property type="component" value="Unassembled WGS sequence"/>
</dbReference>
<evidence type="ECO:0000256" key="5">
    <source>
        <dbReference type="ARBA" id="ARBA00061276"/>
    </source>
</evidence>
<sequence length="190" mass="21926">MADGEREEEHDGPEEDVEAEAQVDFKPLIELPPEVQTKTGEEEEDVIFKMRTKMFRFNEPSKEWKERGTGDVRFLKHKESGKIRVLMRAEKTLRVRANHPLSTNLELKPHAGSDRAFTYFTPDWSEDPETGVVEQKNELFAFRFANAESANKFKEAFEKCKKGDTADMTVIKQDAEDAEKAAEKKEDKKE</sequence>
<evidence type="ECO:0000256" key="3">
    <source>
        <dbReference type="ARBA" id="ARBA00022990"/>
    </source>
</evidence>
<comment type="similarity">
    <text evidence="5">Belongs to the RANBP1 family.</text>
</comment>
<dbReference type="SMART" id="SM00160">
    <property type="entry name" value="RanBD"/>
    <property type="match status" value="1"/>
</dbReference>
<evidence type="ECO:0000256" key="7">
    <source>
        <dbReference type="ARBA" id="ARBA00067380"/>
    </source>
</evidence>
<dbReference type="AlphaFoldDB" id="L1INV5"/>
<name>L1INV5_GUITC</name>
<dbReference type="RefSeq" id="XP_005824951.1">
    <property type="nucleotide sequence ID" value="XM_005824894.1"/>
</dbReference>
<organism evidence="11">
    <name type="scientific">Guillardia theta (strain CCMP2712)</name>
    <name type="common">Cryptophyte</name>
    <dbReference type="NCBI Taxonomy" id="905079"/>
    <lineage>
        <taxon>Eukaryota</taxon>
        <taxon>Cryptophyceae</taxon>
        <taxon>Pyrenomonadales</taxon>
        <taxon>Geminigeraceae</taxon>
        <taxon>Guillardia</taxon>
    </lineage>
</organism>
<keyword evidence="3" id="KW-0007">Acetylation</keyword>
<dbReference type="Pfam" id="PF00638">
    <property type="entry name" value="Ran_BP1"/>
    <property type="match status" value="1"/>
</dbReference>
<keyword evidence="1" id="KW-0343">GTPase activation</keyword>
<dbReference type="EMBL" id="JH993053">
    <property type="protein sequence ID" value="EKX37971.1"/>
    <property type="molecule type" value="Genomic_DNA"/>
</dbReference>
<evidence type="ECO:0000256" key="2">
    <source>
        <dbReference type="ARBA" id="ARBA00022553"/>
    </source>
</evidence>
<keyword evidence="2" id="KW-0597">Phosphoprotein</keyword>
<dbReference type="eggNOG" id="KOG0864">
    <property type="taxonomic scope" value="Eukaryota"/>
</dbReference>
<evidence type="ECO:0000313" key="12">
    <source>
        <dbReference type="EnsemblProtists" id="EKX37971"/>
    </source>
</evidence>
<dbReference type="PANTHER" id="PTHR23138:SF87">
    <property type="entry name" value="E3 SUMO-PROTEIN LIGASE RANBP2"/>
    <property type="match status" value="1"/>
</dbReference>
<dbReference type="InterPro" id="IPR011993">
    <property type="entry name" value="PH-like_dom_sf"/>
</dbReference>
<dbReference type="STRING" id="905079.L1INV5"/>
<evidence type="ECO:0000313" key="13">
    <source>
        <dbReference type="Proteomes" id="UP000011087"/>
    </source>
</evidence>
<reference evidence="12" key="3">
    <citation type="submission" date="2016-03" db="UniProtKB">
        <authorList>
            <consortium name="EnsemblProtists"/>
        </authorList>
    </citation>
    <scope>IDENTIFICATION</scope>
</reference>
<dbReference type="InterPro" id="IPR045256">
    <property type="entry name" value="RanBP1_RanBD"/>
</dbReference>
<dbReference type="GO" id="GO:0006913">
    <property type="term" value="P:nucleocytoplasmic transport"/>
    <property type="evidence" value="ECO:0007669"/>
    <property type="project" value="InterPro"/>
</dbReference>
<feature type="compositionally biased region" description="Acidic residues" evidence="9">
    <location>
        <begin position="1"/>
        <end position="21"/>
    </location>
</feature>
<protein>
    <recommendedName>
        <fullName evidence="7">Ran-specific GTPase-activating protein</fullName>
    </recommendedName>
    <alternativeName>
        <fullName evidence="8">Ran-binding protein 1</fullName>
    </alternativeName>
</protein>
<dbReference type="PaxDb" id="55529-EKX37971"/>
<evidence type="ECO:0000256" key="6">
    <source>
        <dbReference type="ARBA" id="ARBA00066150"/>
    </source>
</evidence>
<dbReference type="EnsemblProtists" id="EKX37971">
    <property type="protein sequence ID" value="EKX37971"/>
    <property type="gene ID" value="GUITHDRAFT_154835"/>
</dbReference>
<comment type="function">
    <text evidence="4">Plays a role in RAN-dependent nucleocytoplasmic transport. Alleviates the TNPO1-dependent inhibition of RAN GTPase activity and mediates the dissociation of RAN from proteins involved in transport into the nucleus. Induces a conformation change in the complex formed by XPO1 and RAN that triggers the release of the nuclear export signal of cargo proteins. Promotes the disassembly of the complex formed by RAN and importin beta. Promotes dissociation of RAN from a complex with KPNA2 and CSE1L. Required for normal mitotic spindle assembly and normal progress through mitosis via its effect on RAN. Does not increase the RAN GTPase activity by itself, but increases GTP hydrolysis mediated by RANGAP1. Inhibits RCC1-dependent exchange of RAN-bound GDP by GTP.</text>
</comment>
<evidence type="ECO:0000256" key="1">
    <source>
        <dbReference type="ARBA" id="ARBA00022468"/>
    </source>
</evidence>
<proteinExistence type="inferred from homology"/>
<dbReference type="KEGG" id="gtt:GUITHDRAFT_154835"/>
<gene>
    <name evidence="11" type="ORF">GUITHDRAFT_154835</name>
</gene>
<reference evidence="11 13" key="1">
    <citation type="journal article" date="2012" name="Nature">
        <title>Algal genomes reveal evolutionary mosaicism and the fate of nucleomorphs.</title>
        <authorList>
            <consortium name="DOE Joint Genome Institute"/>
            <person name="Curtis B.A."/>
            <person name="Tanifuji G."/>
            <person name="Burki F."/>
            <person name="Gruber A."/>
            <person name="Irimia M."/>
            <person name="Maruyama S."/>
            <person name="Arias M.C."/>
            <person name="Ball S.G."/>
            <person name="Gile G.H."/>
            <person name="Hirakawa Y."/>
            <person name="Hopkins J.F."/>
            <person name="Kuo A."/>
            <person name="Rensing S.A."/>
            <person name="Schmutz J."/>
            <person name="Symeonidi A."/>
            <person name="Elias M."/>
            <person name="Eveleigh R.J."/>
            <person name="Herman E.K."/>
            <person name="Klute M.J."/>
            <person name="Nakayama T."/>
            <person name="Obornik M."/>
            <person name="Reyes-Prieto A."/>
            <person name="Armbrust E.V."/>
            <person name="Aves S.J."/>
            <person name="Beiko R.G."/>
            <person name="Coutinho P."/>
            <person name="Dacks J.B."/>
            <person name="Durnford D.G."/>
            <person name="Fast N.M."/>
            <person name="Green B.R."/>
            <person name="Grisdale C.J."/>
            <person name="Hempel F."/>
            <person name="Henrissat B."/>
            <person name="Hoppner M.P."/>
            <person name="Ishida K."/>
            <person name="Kim E."/>
            <person name="Koreny L."/>
            <person name="Kroth P.G."/>
            <person name="Liu Y."/>
            <person name="Malik S.B."/>
            <person name="Maier U.G."/>
            <person name="McRose D."/>
            <person name="Mock T."/>
            <person name="Neilson J.A."/>
            <person name="Onodera N.T."/>
            <person name="Poole A.M."/>
            <person name="Pritham E.J."/>
            <person name="Richards T.A."/>
            <person name="Rocap G."/>
            <person name="Roy S.W."/>
            <person name="Sarai C."/>
            <person name="Schaack S."/>
            <person name="Shirato S."/>
            <person name="Slamovits C.H."/>
            <person name="Spencer D.F."/>
            <person name="Suzuki S."/>
            <person name="Worden A.Z."/>
            <person name="Zauner S."/>
            <person name="Barry K."/>
            <person name="Bell C."/>
            <person name="Bharti A.K."/>
            <person name="Crow J.A."/>
            <person name="Grimwood J."/>
            <person name="Kramer R."/>
            <person name="Lindquist E."/>
            <person name="Lucas S."/>
            <person name="Salamov A."/>
            <person name="McFadden G.I."/>
            <person name="Lane C.E."/>
            <person name="Keeling P.J."/>
            <person name="Gray M.W."/>
            <person name="Grigoriev I.V."/>
            <person name="Archibald J.M."/>
        </authorList>
    </citation>
    <scope>NUCLEOTIDE SEQUENCE</scope>
    <source>
        <strain evidence="11 13">CCMP2712</strain>
    </source>
</reference>
<dbReference type="PROSITE" id="PS50196">
    <property type="entry name" value="RANBD1"/>
    <property type="match status" value="1"/>
</dbReference>
<accession>L1INV5</accession>
<dbReference type="InterPro" id="IPR000156">
    <property type="entry name" value="Ran_bind_dom"/>
</dbReference>
<dbReference type="InterPro" id="IPR045255">
    <property type="entry name" value="RanBP1-like"/>
</dbReference>
<dbReference type="HOGENOM" id="CLU_067861_2_0_1"/>
<dbReference type="OMA" id="NFKDSFM"/>
<dbReference type="PANTHER" id="PTHR23138">
    <property type="entry name" value="RAN BINDING PROTEIN"/>
    <property type="match status" value="1"/>
</dbReference>
<evidence type="ECO:0000256" key="4">
    <source>
        <dbReference type="ARBA" id="ARBA00056716"/>
    </source>
</evidence>
<evidence type="ECO:0000256" key="9">
    <source>
        <dbReference type="SAM" id="MobiDB-lite"/>
    </source>
</evidence>
<dbReference type="GO" id="GO:0005643">
    <property type="term" value="C:nuclear pore"/>
    <property type="evidence" value="ECO:0007669"/>
    <property type="project" value="TreeGrafter"/>
</dbReference>